<dbReference type="InterPro" id="IPR036866">
    <property type="entry name" value="RibonucZ/Hydroxyglut_hydro"/>
</dbReference>
<evidence type="ECO:0000256" key="4">
    <source>
        <dbReference type="ARBA" id="ARBA00022833"/>
    </source>
</evidence>
<sequence length="311" mass="32569">MDVTVLCDAVAVFPEGVGEAFGGWGDEQAGWSSRVVPGNVAGVGWWLHFHSYLVVERAGVTLVDVGVGPAGGEAAEWLGVSGRLPRLLAQVGVGVTDVDAVVLTHVHLDHVGWASDGVRPMFPRAEYVVQRAELDHVRGGATYLNRIRPIEEAGQLRVVEGETQLRGMRLLPTPGHTPGHQAVVTERAVLAGDAFVHPAQARWPELTYVYERDPAVAATSRRELLSLAAATGIPIAAAHPHPTLNVHPKPTHPSALPGGSSPTPDSQLPPGGGDEPSPGSGSQLAAGEWGIVPGVLGGDGRGVCPVYRVQR</sequence>
<dbReference type="Pfam" id="PF00753">
    <property type="entry name" value="Lactamase_B"/>
    <property type="match status" value="1"/>
</dbReference>
<organism evidence="7 8">
    <name type="scientific">Kribbella hippodromi</name>
    <dbReference type="NCBI Taxonomy" id="434347"/>
    <lineage>
        <taxon>Bacteria</taxon>
        <taxon>Bacillati</taxon>
        <taxon>Actinomycetota</taxon>
        <taxon>Actinomycetes</taxon>
        <taxon>Propionibacteriales</taxon>
        <taxon>Kribbellaceae</taxon>
        <taxon>Kribbella</taxon>
    </lineage>
</organism>
<comment type="caution">
    <text evidence="7">The sequence shown here is derived from an EMBL/GenBank/DDBJ whole genome shotgun (WGS) entry which is preliminary data.</text>
</comment>
<gene>
    <name evidence="7" type="ORF">GCM10009804_68660</name>
</gene>
<accession>A0ABN2EBK0</accession>
<dbReference type="SUPFAM" id="SSF56281">
    <property type="entry name" value="Metallo-hydrolase/oxidoreductase"/>
    <property type="match status" value="1"/>
</dbReference>
<keyword evidence="4" id="KW-0862">Zinc</keyword>
<dbReference type="SMART" id="SM00849">
    <property type="entry name" value="Lactamase_B"/>
    <property type="match status" value="1"/>
</dbReference>
<evidence type="ECO:0000313" key="7">
    <source>
        <dbReference type="EMBL" id="GAA1602445.1"/>
    </source>
</evidence>
<dbReference type="PANTHER" id="PTHR42978:SF6">
    <property type="entry name" value="QUORUM-QUENCHING LACTONASE YTNP-RELATED"/>
    <property type="match status" value="1"/>
</dbReference>
<evidence type="ECO:0000256" key="3">
    <source>
        <dbReference type="ARBA" id="ARBA00022801"/>
    </source>
</evidence>
<dbReference type="PANTHER" id="PTHR42978">
    <property type="entry name" value="QUORUM-QUENCHING LACTONASE YTNP-RELATED-RELATED"/>
    <property type="match status" value="1"/>
</dbReference>
<feature type="region of interest" description="Disordered" evidence="5">
    <location>
        <begin position="239"/>
        <end position="286"/>
    </location>
</feature>
<dbReference type="InterPro" id="IPR051013">
    <property type="entry name" value="MBL_superfamily_lactonases"/>
</dbReference>
<evidence type="ECO:0000256" key="2">
    <source>
        <dbReference type="ARBA" id="ARBA00022723"/>
    </source>
</evidence>
<keyword evidence="8" id="KW-1185">Reference proteome</keyword>
<evidence type="ECO:0000313" key="8">
    <source>
        <dbReference type="Proteomes" id="UP001501705"/>
    </source>
</evidence>
<evidence type="ECO:0000256" key="1">
    <source>
        <dbReference type="ARBA" id="ARBA00007749"/>
    </source>
</evidence>
<keyword evidence="2" id="KW-0479">Metal-binding</keyword>
<dbReference type="InterPro" id="IPR001279">
    <property type="entry name" value="Metallo-B-lactamas"/>
</dbReference>
<dbReference type="EMBL" id="BAAAPH010000031">
    <property type="protein sequence ID" value="GAA1602445.1"/>
    <property type="molecule type" value="Genomic_DNA"/>
</dbReference>
<reference evidence="7 8" key="1">
    <citation type="journal article" date="2019" name="Int. J. Syst. Evol. Microbiol.">
        <title>The Global Catalogue of Microorganisms (GCM) 10K type strain sequencing project: providing services to taxonomists for standard genome sequencing and annotation.</title>
        <authorList>
            <consortium name="The Broad Institute Genomics Platform"/>
            <consortium name="The Broad Institute Genome Sequencing Center for Infectious Disease"/>
            <person name="Wu L."/>
            <person name="Ma J."/>
        </authorList>
    </citation>
    <scope>NUCLEOTIDE SEQUENCE [LARGE SCALE GENOMIC DNA]</scope>
    <source>
        <strain evidence="7 8">JCM 15572</strain>
    </source>
</reference>
<feature type="domain" description="Metallo-beta-lactamase" evidence="6">
    <location>
        <begin position="48"/>
        <end position="239"/>
    </location>
</feature>
<comment type="similarity">
    <text evidence="1">Belongs to the metallo-beta-lactamase superfamily.</text>
</comment>
<keyword evidence="3" id="KW-0378">Hydrolase</keyword>
<dbReference type="Gene3D" id="3.60.15.10">
    <property type="entry name" value="Ribonuclease Z/Hydroxyacylglutathione hydrolase-like"/>
    <property type="match status" value="1"/>
</dbReference>
<dbReference type="Proteomes" id="UP001501705">
    <property type="component" value="Unassembled WGS sequence"/>
</dbReference>
<evidence type="ECO:0000256" key="5">
    <source>
        <dbReference type="SAM" id="MobiDB-lite"/>
    </source>
</evidence>
<evidence type="ECO:0000259" key="6">
    <source>
        <dbReference type="SMART" id="SM00849"/>
    </source>
</evidence>
<proteinExistence type="inferred from homology"/>
<name>A0ABN2EBK0_9ACTN</name>
<protein>
    <recommendedName>
        <fullName evidence="6">Metallo-beta-lactamase domain-containing protein</fullName>
    </recommendedName>
</protein>